<dbReference type="EMBL" id="JAJITD010000028">
    <property type="protein sequence ID" value="MCC8397431.1"/>
    <property type="molecule type" value="Genomic_DNA"/>
</dbReference>
<evidence type="ECO:0000313" key="2">
    <source>
        <dbReference type="Proteomes" id="UP001431019"/>
    </source>
</evidence>
<name>A0ABS8K5M4_9BURK</name>
<comment type="caution">
    <text evidence="1">The sequence shown here is derived from an EMBL/GenBank/DDBJ whole genome shotgun (WGS) entry which is preliminary data.</text>
</comment>
<dbReference type="RefSeq" id="WP_230513687.1">
    <property type="nucleotide sequence ID" value="NZ_JAJITD010000028.1"/>
</dbReference>
<sequence length="173" mass="19043">MATFLAGGNVSAKEGGVQPAMTLWQTVEALVQQIPFTKTKVENLLLTPLAVKDASRSPIQNTAFQFYIAGPIRLSDDTTISRVDLRIRHKAGHPGFLVLNLEGACVGLETVRAHYSDLKVTDRPRGRSLDEVTSYTATLQWGELSFSFKERNPTCLWSLAFDPTVVEGDDTTM</sequence>
<gene>
    <name evidence="1" type="ORF">LJ656_33245</name>
</gene>
<reference evidence="1 2" key="1">
    <citation type="submission" date="2021-11" db="EMBL/GenBank/DDBJ databases">
        <authorList>
            <person name="Oh E.-T."/>
            <person name="Kim S.-B."/>
        </authorList>
    </citation>
    <scope>NUCLEOTIDE SEQUENCE [LARGE SCALE GENOMIC DNA]</scope>
    <source>
        <strain evidence="1 2">MMS20-SJTR3</strain>
    </source>
</reference>
<accession>A0ABS8K5M4</accession>
<organism evidence="1 2">
    <name type="scientific">Paraburkholderia sejongensis</name>
    <dbReference type="NCBI Taxonomy" id="2886946"/>
    <lineage>
        <taxon>Bacteria</taxon>
        <taxon>Pseudomonadati</taxon>
        <taxon>Pseudomonadota</taxon>
        <taxon>Betaproteobacteria</taxon>
        <taxon>Burkholderiales</taxon>
        <taxon>Burkholderiaceae</taxon>
        <taxon>Paraburkholderia</taxon>
    </lineage>
</organism>
<proteinExistence type="predicted"/>
<keyword evidence="2" id="KW-1185">Reference proteome</keyword>
<dbReference type="Proteomes" id="UP001431019">
    <property type="component" value="Unassembled WGS sequence"/>
</dbReference>
<evidence type="ECO:0000313" key="1">
    <source>
        <dbReference type="EMBL" id="MCC8397431.1"/>
    </source>
</evidence>
<protein>
    <submittedName>
        <fullName evidence="1">Uncharacterized protein</fullName>
    </submittedName>
</protein>